<protein>
    <submittedName>
        <fullName evidence="3">Uncharacterized protein</fullName>
    </submittedName>
</protein>
<name>V9D6X8_9EURO</name>
<dbReference type="GO" id="GO:0043386">
    <property type="term" value="P:mycotoxin biosynthetic process"/>
    <property type="evidence" value="ECO:0007669"/>
    <property type="project" value="InterPro"/>
</dbReference>
<dbReference type="Pfam" id="PF11807">
    <property type="entry name" value="UstYa"/>
    <property type="match status" value="1"/>
</dbReference>
<dbReference type="EMBL" id="KB822707">
    <property type="protein sequence ID" value="ETI21742.1"/>
    <property type="molecule type" value="Genomic_DNA"/>
</dbReference>
<dbReference type="VEuPathDB" id="FungiDB:G647_08089"/>
<gene>
    <name evidence="3" type="ORF">G647_08089</name>
</gene>
<reference evidence="3 4" key="1">
    <citation type="submission" date="2013-03" db="EMBL/GenBank/DDBJ databases">
        <title>The Genome Sequence of Cladophialophora carrionii CBS 160.54.</title>
        <authorList>
            <consortium name="The Broad Institute Genomics Platform"/>
            <person name="Cuomo C."/>
            <person name="de Hoog S."/>
            <person name="Gorbushina A."/>
            <person name="Walker B."/>
            <person name="Young S.K."/>
            <person name="Zeng Q."/>
            <person name="Gargeya S."/>
            <person name="Fitzgerald M."/>
            <person name="Haas B."/>
            <person name="Abouelleil A."/>
            <person name="Allen A.W."/>
            <person name="Alvarado L."/>
            <person name="Arachchi H.M."/>
            <person name="Berlin A.M."/>
            <person name="Chapman S.B."/>
            <person name="Gainer-Dewar J."/>
            <person name="Goldberg J."/>
            <person name="Griggs A."/>
            <person name="Gujja S."/>
            <person name="Hansen M."/>
            <person name="Howarth C."/>
            <person name="Imamovic A."/>
            <person name="Ireland A."/>
            <person name="Larimer J."/>
            <person name="McCowan C."/>
            <person name="Murphy C."/>
            <person name="Pearson M."/>
            <person name="Poon T.W."/>
            <person name="Priest M."/>
            <person name="Roberts A."/>
            <person name="Saif S."/>
            <person name="Shea T."/>
            <person name="Sisk P."/>
            <person name="Sykes S."/>
            <person name="Wortman J."/>
            <person name="Nusbaum C."/>
            <person name="Birren B."/>
        </authorList>
    </citation>
    <scope>NUCLEOTIDE SEQUENCE [LARGE SCALE GENOMIC DNA]</scope>
    <source>
        <strain evidence="3 4">CBS 160.54</strain>
    </source>
</reference>
<dbReference type="RefSeq" id="XP_008730623.1">
    <property type="nucleotide sequence ID" value="XM_008732401.1"/>
</dbReference>
<evidence type="ECO:0000256" key="2">
    <source>
        <dbReference type="SAM" id="Phobius"/>
    </source>
</evidence>
<keyword evidence="2" id="KW-0812">Transmembrane</keyword>
<evidence type="ECO:0000313" key="4">
    <source>
        <dbReference type="Proteomes" id="UP000030678"/>
    </source>
</evidence>
<comment type="similarity">
    <text evidence="1">Belongs to the ustYa family.</text>
</comment>
<organism evidence="3 4">
    <name type="scientific">Cladophialophora carrionii CBS 160.54</name>
    <dbReference type="NCBI Taxonomy" id="1279043"/>
    <lineage>
        <taxon>Eukaryota</taxon>
        <taxon>Fungi</taxon>
        <taxon>Dikarya</taxon>
        <taxon>Ascomycota</taxon>
        <taxon>Pezizomycotina</taxon>
        <taxon>Eurotiomycetes</taxon>
        <taxon>Chaetothyriomycetidae</taxon>
        <taxon>Chaetothyriales</taxon>
        <taxon>Herpotrichiellaceae</taxon>
        <taxon>Cladophialophora</taxon>
    </lineage>
</organism>
<accession>V9D6X8</accession>
<keyword evidence="2" id="KW-1133">Transmembrane helix</keyword>
<dbReference type="HOGENOM" id="CLU_1626846_0_0_1"/>
<dbReference type="InterPro" id="IPR021765">
    <property type="entry name" value="UstYa-like"/>
</dbReference>
<evidence type="ECO:0000256" key="1">
    <source>
        <dbReference type="ARBA" id="ARBA00035112"/>
    </source>
</evidence>
<dbReference type="AlphaFoldDB" id="V9D6X8"/>
<proteinExistence type="inferred from homology"/>
<feature type="transmembrane region" description="Helical" evidence="2">
    <location>
        <begin position="38"/>
        <end position="59"/>
    </location>
</feature>
<sequence>MDEENDIEQTSKDDFESLPLINDSSHQQQRYFTLSPTLSVWTITTIILLIILLTTPSSLNEHENRHKSSLSRDRNYMTLDHDADGYWEDFLDDNMGFIQTESGSGLITMFHQLHCLASLRHALQQSQAGEAIGVDWRDNLHWPHCMDYLRSVCSRLCCTPADY</sequence>
<dbReference type="Proteomes" id="UP000030678">
    <property type="component" value="Unassembled WGS sequence"/>
</dbReference>
<keyword evidence="2" id="KW-0472">Membrane</keyword>
<evidence type="ECO:0000313" key="3">
    <source>
        <dbReference type="EMBL" id="ETI21742.1"/>
    </source>
</evidence>
<dbReference type="GeneID" id="19986582"/>